<evidence type="ECO:0000256" key="1">
    <source>
        <dbReference type="ARBA" id="ARBA00023015"/>
    </source>
</evidence>
<dbReference type="SUPFAM" id="SSF51206">
    <property type="entry name" value="cAMP-binding domain-like"/>
    <property type="match status" value="1"/>
</dbReference>
<dbReference type="InterPro" id="IPR014710">
    <property type="entry name" value="RmlC-like_jellyroll"/>
</dbReference>
<dbReference type="GO" id="GO:0003677">
    <property type="term" value="F:DNA binding"/>
    <property type="evidence" value="ECO:0007669"/>
    <property type="project" value="UniProtKB-KW"/>
</dbReference>
<evidence type="ECO:0000313" key="5">
    <source>
        <dbReference type="EMBL" id="CAA9430179.1"/>
    </source>
</evidence>
<evidence type="ECO:0000256" key="3">
    <source>
        <dbReference type="ARBA" id="ARBA00023163"/>
    </source>
</evidence>
<dbReference type="SMART" id="SM00419">
    <property type="entry name" value="HTH_CRP"/>
    <property type="match status" value="1"/>
</dbReference>
<feature type="domain" description="HTH crp-type" evidence="4">
    <location>
        <begin position="153"/>
        <end position="227"/>
    </location>
</feature>
<organism evidence="5">
    <name type="scientific">uncultured Rubellimicrobium sp</name>
    <dbReference type="NCBI Taxonomy" id="543078"/>
    <lineage>
        <taxon>Bacteria</taxon>
        <taxon>Pseudomonadati</taxon>
        <taxon>Pseudomonadota</taxon>
        <taxon>Alphaproteobacteria</taxon>
        <taxon>Rhodobacterales</taxon>
        <taxon>Roseobacteraceae</taxon>
        <taxon>Rubellimicrobium</taxon>
        <taxon>environmental samples</taxon>
    </lineage>
</organism>
<dbReference type="CDD" id="cd00038">
    <property type="entry name" value="CAP_ED"/>
    <property type="match status" value="1"/>
</dbReference>
<evidence type="ECO:0000256" key="2">
    <source>
        <dbReference type="ARBA" id="ARBA00023125"/>
    </source>
</evidence>
<dbReference type="InterPro" id="IPR018490">
    <property type="entry name" value="cNMP-bd_dom_sf"/>
</dbReference>
<dbReference type="InterPro" id="IPR036388">
    <property type="entry name" value="WH-like_DNA-bd_sf"/>
</dbReference>
<keyword evidence="1" id="KW-0805">Transcription regulation</keyword>
<dbReference type="SUPFAM" id="SSF46785">
    <property type="entry name" value="Winged helix' DNA-binding domain"/>
    <property type="match status" value="1"/>
</dbReference>
<dbReference type="Pfam" id="PF00027">
    <property type="entry name" value="cNMP_binding"/>
    <property type="match status" value="1"/>
</dbReference>
<gene>
    <name evidence="5" type="ORF">AVDCRST_MAG15-2808</name>
</gene>
<dbReference type="AlphaFoldDB" id="A0A6J4PZL0"/>
<dbReference type="PROSITE" id="PS51063">
    <property type="entry name" value="HTH_CRP_2"/>
    <property type="match status" value="1"/>
</dbReference>
<name>A0A6J4PZL0_9RHOB</name>
<reference evidence="5" key="1">
    <citation type="submission" date="2020-02" db="EMBL/GenBank/DDBJ databases">
        <authorList>
            <person name="Meier V. D."/>
        </authorList>
    </citation>
    <scope>NUCLEOTIDE SEQUENCE</scope>
    <source>
        <strain evidence="5">AVDCRST_MAG15</strain>
    </source>
</reference>
<proteinExistence type="predicted"/>
<keyword evidence="3" id="KW-0804">Transcription</keyword>
<dbReference type="InterPro" id="IPR000595">
    <property type="entry name" value="cNMP-bd_dom"/>
</dbReference>
<dbReference type="EMBL" id="CADCUU010000421">
    <property type="protein sequence ID" value="CAA9430179.1"/>
    <property type="molecule type" value="Genomic_DNA"/>
</dbReference>
<sequence length="264" mass="30134">MPPASHPPLNPFLTKLEHYTRLSAEDRDGALRLWSERRQAFRARDDLVREGEDPRFVRLVVEGWACRYKYLEDGRRQVLGLLVPGDICDLNVFVLREMDHFIGAVTPLTVAQISREVFDEVTLAQPRLMQALWWESLVALAIQREWLVNLGQRSAYERITHLLCECYLRMRAAGLARGPSCEFPITQTMIADITGLSTVHVSRTFQTVRDEGLMEIRDRVLTIHDLEAAMSACLYNPGYLHLGREGRHLDANDDGEPGARPRPS</sequence>
<dbReference type="Gene3D" id="1.10.10.10">
    <property type="entry name" value="Winged helix-like DNA-binding domain superfamily/Winged helix DNA-binding domain"/>
    <property type="match status" value="1"/>
</dbReference>
<dbReference type="InterPro" id="IPR036390">
    <property type="entry name" value="WH_DNA-bd_sf"/>
</dbReference>
<dbReference type="Pfam" id="PF13545">
    <property type="entry name" value="HTH_Crp_2"/>
    <property type="match status" value="1"/>
</dbReference>
<keyword evidence="2" id="KW-0238">DNA-binding</keyword>
<protein>
    <submittedName>
        <fullName evidence="5">cAMP-binding proteins - catabolite gene activator and regulatory subunit of cAMP-dependent protein kinases</fullName>
    </submittedName>
</protein>
<accession>A0A6J4PZL0</accession>
<dbReference type="GO" id="GO:0006355">
    <property type="term" value="P:regulation of DNA-templated transcription"/>
    <property type="evidence" value="ECO:0007669"/>
    <property type="project" value="InterPro"/>
</dbReference>
<dbReference type="Gene3D" id="2.60.120.10">
    <property type="entry name" value="Jelly Rolls"/>
    <property type="match status" value="1"/>
</dbReference>
<evidence type="ECO:0000259" key="4">
    <source>
        <dbReference type="PROSITE" id="PS51063"/>
    </source>
</evidence>
<dbReference type="InterPro" id="IPR012318">
    <property type="entry name" value="HTH_CRP"/>
</dbReference>